<dbReference type="RefSeq" id="WP_091490509.1">
    <property type="nucleotide sequence ID" value="NZ_FOMH01000001.1"/>
</dbReference>
<proteinExistence type="predicted"/>
<keyword evidence="1" id="KW-1133">Transmembrane helix</keyword>
<feature type="transmembrane region" description="Helical" evidence="1">
    <location>
        <begin position="87"/>
        <end position="109"/>
    </location>
</feature>
<feature type="transmembrane region" description="Helical" evidence="1">
    <location>
        <begin position="22"/>
        <end position="44"/>
    </location>
</feature>
<evidence type="ECO:0000256" key="1">
    <source>
        <dbReference type="SAM" id="Phobius"/>
    </source>
</evidence>
<keyword evidence="1" id="KW-0472">Membrane</keyword>
<protein>
    <submittedName>
        <fullName evidence="2">Uncharacterized protein</fullName>
    </submittedName>
</protein>
<keyword evidence="1" id="KW-0812">Transmembrane</keyword>
<dbReference type="OrthoDB" id="772978at2"/>
<organism evidence="2 3">
    <name type="scientific">Flavobacterium phragmitis</name>
    <dbReference type="NCBI Taxonomy" id="739143"/>
    <lineage>
        <taxon>Bacteria</taxon>
        <taxon>Pseudomonadati</taxon>
        <taxon>Bacteroidota</taxon>
        <taxon>Flavobacteriia</taxon>
        <taxon>Flavobacteriales</taxon>
        <taxon>Flavobacteriaceae</taxon>
        <taxon>Flavobacterium</taxon>
    </lineage>
</organism>
<name>A0A1I1KRA4_9FLAO</name>
<evidence type="ECO:0000313" key="3">
    <source>
        <dbReference type="Proteomes" id="UP000199672"/>
    </source>
</evidence>
<gene>
    <name evidence="2" type="ORF">SAMN05216297_101446</name>
</gene>
<reference evidence="3" key="1">
    <citation type="submission" date="2016-10" db="EMBL/GenBank/DDBJ databases">
        <authorList>
            <person name="Varghese N."/>
            <person name="Submissions S."/>
        </authorList>
    </citation>
    <scope>NUCLEOTIDE SEQUENCE [LARGE SCALE GENOMIC DNA]</scope>
    <source>
        <strain evidence="3">CGMCC 1.10370</strain>
    </source>
</reference>
<dbReference type="Proteomes" id="UP000199672">
    <property type="component" value="Unassembled WGS sequence"/>
</dbReference>
<evidence type="ECO:0000313" key="2">
    <source>
        <dbReference type="EMBL" id="SFC61218.1"/>
    </source>
</evidence>
<keyword evidence="3" id="KW-1185">Reference proteome</keyword>
<dbReference type="AlphaFoldDB" id="A0A1I1KRA4"/>
<feature type="transmembrane region" description="Helical" evidence="1">
    <location>
        <begin position="56"/>
        <end position="81"/>
    </location>
</feature>
<sequence length="133" mass="15324">MEFNFNTFFGYEEQINNQPDIVMIYSFAGIVFGIMALLFLAIIIRKIGLNSINSFIINPLMLALGLTFIVSILPTVIFYVATSDISFVKIVYSWIVIFIGMLFFVGINLETIKKCLNEFGKITEQQEFRNRKR</sequence>
<dbReference type="EMBL" id="FOMH01000001">
    <property type="protein sequence ID" value="SFC61218.1"/>
    <property type="molecule type" value="Genomic_DNA"/>
</dbReference>
<accession>A0A1I1KRA4</accession>
<dbReference type="STRING" id="739143.SAMN05216297_101446"/>